<keyword evidence="1" id="KW-0175">Coiled coil</keyword>
<feature type="region of interest" description="Disordered" evidence="2">
    <location>
        <begin position="85"/>
        <end position="111"/>
    </location>
</feature>
<evidence type="ECO:0000256" key="2">
    <source>
        <dbReference type="SAM" id="MobiDB-lite"/>
    </source>
</evidence>
<dbReference type="EMBL" id="CP101987">
    <property type="protein sequence ID" value="UUI71936.1"/>
    <property type="molecule type" value="Genomic_DNA"/>
</dbReference>
<feature type="domain" description="Competence protein CoiA nuclease-like" evidence="3">
    <location>
        <begin position="115"/>
        <end position="206"/>
    </location>
</feature>
<feature type="region of interest" description="Disordered" evidence="2">
    <location>
        <begin position="434"/>
        <end position="473"/>
    </location>
</feature>
<keyword evidence="5" id="KW-1185">Reference proteome</keyword>
<reference evidence="4 5" key="1">
    <citation type="submission" date="2022-07" db="EMBL/GenBank/DDBJ databases">
        <title>Novel species in genus cellulomonas.</title>
        <authorList>
            <person name="Ye L."/>
        </authorList>
    </citation>
    <scope>NUCLEOTIDE SEQUENCE [LARGE SCALE GENOMIC DNA]</scope>
    <source>
        <strain evidence="5">zg-B89</strain>
    </source>
</reference>
<evidence type="ECO:0000313" key="4">
    <source>
        <dbReference type="EMBL" id="UUI71936.1"/>
    </source>
</evidence>
<dbReference type="Pfam" id="PF06054">
    <property type="entry name" value="CoiA_nuc"/>
    <property type="match status" value="1"/>
</dbReference>
<evidence type="ECO:0000256" key="1">
    <source>
        <dbReference type="SAM" id="Coils"/>
    </source>
</evidence>
<dbReference type="RefSeq" id="WP_227576968.1">
    <property type="nucleotide sequence ID" value="NZ_CP101987.1"/>
</dbReference>
<feature type="region of interest" description="Disordered" evidence="2">
    <location>
        <begin position="1"/>
        <end position="26"/>
    </location>
</feature>
<accession>A0ABY5KR70</accession>
<proteinExistence type="predicted"/>
<evidence type="ECO:0000313" key="5">
    <source>
        <dbReference type="Proteomes" id="UP001316384"/>
    </source>
</evidence>
<sequence length="532" mass="59448">MGEAEVSGSRERARAGGSRRRHSKTALAKVQNGVTTMRFAVDVDDDDRLVEFPEDTPKEEQREFRERAKERLRCVIPNCRAPLTGAFREGTKERPRRPGFQHLSGTGHEHEPERLAHQMAKAMLAHWARSQHPDLVVDLEKATPDGSRRPDVTVLGRSGHRVYIEVQYSDLTAAEWELRHADLTRDGSTAVWLLGHRTPHFRRTKSGDLAVGKLVQTMCAAGSIPLWVDPTRQEIITAWVHDDEFGPVAPINATAADRWDFVPMAQCTLTRDGVMTPDLENLLRAAARRRAAAAKEEAEMRAQEEQRRRDAAELKLAREARARAWDASPVRAWVLAQHDGQIPPFVRDPVLPHDQHFADVLGLDRQHWKAIVYELTASSEGELISFEILLEHLARGRSRTYGDGLKALRELLRRMKRANVIEIEYTPGEPWKVDAVGRRRPLPADATPSRTLVAETDRDAPAAPAPDLDEQKHHVGGTADDVLEPALVSESGASPDSALPTVDSLASHHHEGATTASSMWKRVIRRLGLTSR</sequence>
<feature type="coiled-coil region" evidence="1">
    <location>
        <begin position="279"/>
        <end position="322"/>
    </location>
</feature>
<name>A0ABY5KR70_9CELL</name>
<organism evidence="4 5">
    <name type="scientific">Cellulomonas xiejunii</name>
    <dbReference type="NCBI Taxonomy" id="2968083"/>
    <lineage>
        <taxon>Bacteria</taxon>
        <taxon>Bacillati</taxon>
        <taxon>Actinomycetota</taxon>
        <taxon>Actinomycetes</taxon>
        <taxon>Micrococcales</taxon>
        <taxon>Cellulomonadaceae</taxon>
        <taxon>Cellulomonas</taxon>
    </lineage>
</organism>
<protein>
    <submittedName>
        <fullName evidence="4">Competence protein CoiA</fullName>
    </submittedName>
</protein>
<evidence type="ECO:0000259" key="3">
    <source>
        <dbReference type="Pfam" id="PF06054"/>
    </source>
</evidence>
<dbReference type="Proteomes" id="UP001316384">
    <property type="component" value="Chromosome"/>
</dbReference>
<gene>
    <name evidence="4" type="ORF">NP048_00205</name>
</gene>
<dbReference type="InterPro" id="IPR010330">
    <property type="entry name" value="CoiA_nuc"/>
</dbReference>